<evidence type="ECO:0000256" key="9">
    <source>
        <dbReference type="ARBA" id="ARBA00023136"/>
    </source>
</evidence>
<keyword evidence="9 10" id="KW-0472">Membrane</keyword>
<dbReference type="Pfam" id="PF12906">
    <property type="entry name" value="RINGv"/>
    <property type="match status" value="1"/>
</dbReference>
<dbReference type="SMART" id="SM00744">
    <property type="entry name" value="RINGv"/>
    <property type="match status" value="1"/>
</dbReference>
<proteinExistence type="predicted"/>
<dbReference type="EMBL" id="CAJJDP010000141">
    <property type="protein sequence ID" value="CAD8207120.1"/>
    <property type="molecule type" value="Genomic_DNA"/>
</dbReference>
<keyword evidence="8 10" id="KW-1133">Transmembrane helix</keyword>
<evidence type="ECO:0000256" key="3">
    <source>
        <dbReference type="ARBA" id="ARBA00022692"/>
    </source>
</evidence>
<evidence type="ECO:0000256" key="2">
    <source>
        <dbReference type="ARBA" id="ARBA00022679"/>
    </source>
</evidence>
<evidence type="ECO:0000256" key="5">
    <source>
        <dbReference type="ARBA" id="ARBA00022771"/>
    </source>
</evidence>
<name>A0A8S1Y076_PAROT</name>
<accession>A0A8S1Y076</accession>
<organism evidence="12 13">
    <name type="scientific">Paramecium octaurelia</name>
    <dbReference type="NCBI Taxonomy" id="43137"/>
    <lineage>
        <taxon>Eukaryota</taxon>
        <taxon>Sar</taxon>
        <taxon>Alveolata</taxon>
        <taxon>Ciliophora</taxon>
        <taxon>Intramacronucleata</taxon>
        <taxon>Oligohymenophorea</taxon>
        <taxon>Peniculida</taxon>
        <taxon>Parameciidae</taxon>
        <taxon>Paramecium</taxon>
    </lineage>
</organism>
<dbReference type="GO" id="GO:0008270">
    <property type="term" value="F:zinc ion binding"/>
    <property type="evidence" value="ECO:0007669"/>
    <property type="project" value="UniProtKB-KW"/>
</dbReference>
<dbReference type="Proteomes" id="UP000683925">
    <property type="component" value="Unassembled WGS sequence"/>
</dbReference>
<keyword evidence="3 10" id="KW-0812">Transmembrane</keyword>
<dbReference type="OrthoDB" id="412381at2759"/>
<dbReference type="GO" id="GO:0016740">
    <property type="term" value="F:transferase activity"/>
    <property type="evidence" value="ECO:0007669"/>
    <property type="project" value="UniProtKB-KW"/>
</dbReference>
<comment type="caution">
    <text evidence="12">The sequence shown here is derived from an EMBL/GenBank/DDBJ whole genome shotgun (WGS) entry which is preliminary data.</text>
</comment>
<feature type="transmembrane region" description="Helical" evidence="10">
    <location>
        <begin position="243"/>
        <end position="265"/>
    </location>
</feature>
<dbReference type="PANTHER" id="PTHR46065">
    <property type="entry name" value="E3 UBIQUITIN-PROTEIN LIGASE MARCH 2/3 FAMILY MEMBER"/>
    <property type="match status" value="1"/>
</dbReference>
<evidence type="ECO:0000259" key="11">
    <source>
        <dbReference type="PROSITE" id="PS51292"/>
    </source>
</evidence>
<reference evidence="12" key="1">
    <citation type="submission" date="2021-01" db="EMBL/GenBank/DDBJ databases">
        <authorList>
            <consortium name="Genoscope - CEA"/>
            <person name="William W."/>
        </authorList>
    </citation>
    <scope>NUCLEOTIDE SEQUENCE</scope>
</reference>
<evidence type="ECO:0000256" key="6">
    <source>
        <dbReference type="ARBA" id="ARBA00022786"/>
    </source>
</evidence>
<feature type="transmembrane region" description="Helical" evidence="10">
    <location>
        <begin position="271"/>
        <end position="293"/>
    </location>
</feature>
<evidence type="ECO:0000256" key="10">
    <source>
        <dbReference type="SAM" id="Phobius"/>
    </source>
</evidence>
<evidence type="ECO:0000256" key="8">
    <source>
        <dbReference type="ARBA" id="ARBA00022989"/>
    </source>
</evidence>
<keyword evidence="13" id="KW-1185">Reference proteome</keyword>
<evidence type="ECO:0000256" key="1">
    <source>
        <dbReference type="ARBA" id="ARBA00004370"/>
    </source>
</evidence>
<keyword evidence="5" id="KW-0863">Zinc-finger</keyword>
<gene>
    <name evidence="12" type="ORF">POCTA_138.1.T1400044</name>
</gene>
<dbReference type="PANTHER" id="PTHR46065:SF3">
    <property type="entry name" value="FI20425P1"/>
    <property type="match status" value="1"/>
</dbReference>
<evidence type="ECO:0000256" key="7">
    <source>
        <dbReference type="ARBA" id="ARBA00022833"/>
    </source>
</evidence>
<sequence length="366" mass="42869">MKKQIWIKIWYDVMRQIILWYPDLECTLTFWEQCRQCAIFHLQQIKLRFQQIIINKFIRSQYREFKIIIYRQMNISEARTVGQSPPQKFSKLNQSQQLIPEECLPPTLQSLNLSPRRDVYKKGIKKTYKMKDNERKKMVWCNIYVNEMDPIQLARSKKGKQCRICSMEEETSKFVYPCMCSGTAKYVHEECLKNWILLKNGVEKVYKNDIKCEVCQHKISMKVHFQEEVHPSIFQEVPKHQKACWLILIFIILLQIAGAVILGVLVGFSNVGLAAAITLLGVISIVLIIYLVAKVMHSLTVETIVQWVFQNYQKEYSPEKIGTIINIPPQSVLNTSPRSPRQRRKSCVPQFSGLQIIQFDQYPSDA</sequence>
<keyword evidence="4" id="KW-0479">Metal-binding</keyword>
<keyword evidence="2" id="KW-0808">Transferase</keyword>
<dbReference type="CDD" id="cd16495">
    <property type="entry name" value="RING_CH-C4HC3_MARCH"/>
    <property type="match status" value="1"/>
</dbReference>
<protein>
    <recommendedName>
        <fullName evidence="11">RING-CH-type domain-containing protein</fullName>
    </recommendedName>
</protein>
<comment type="subcellular location">
    <subcellularLocation>
        <location evidence="1">Membrane</location>
    </subcellularLocation>
</comment>
<keyword evidence="6" id="KW-0833">Ubl conjugation pathway</keyword>
<dbReference type="PROSITE" id="PS51292">
    <property type="entry name" value="ZF_RING_CH"/>
    <property type="match status" value="1"/>
</dbReference>
<dbReference type="InterPro" id="IPR011016">
    <property type="entry name" value="Znf_RING-CH"/>
</dbReference>
<evidence type="ECO:0000313" key="12">
    <source>
        <dbReference type="EMBL" id="CAD8207120.1"/>
    </source>
</evidence>
<evidence type="ECO:0000313" key="13">
    <source>
        <dbReference type="Proteomes" id="UP000683925"/>
    </source>
</evidence>
<dbReference type="GO" id="GO:0016020">
    <property type="term" value="C:membrane"/>
    <property type="evidence" value="ECO:0007669"/>
    <property type="project" value="UniProtKB-SubCell"/>
</dbReference>
<keyword evidence="7" id="KW-0862">Zinc</keyword>
<evidence type="ECO:0000256" key="4">
    <source>
        <dbReference type="ARBA" id="ARBA00022723"/>
    </source>
</evidence>
<dbReference type="OMA" id="QYREFKI"/>
<feature type="domain" description="RING-CH-type" evidence="11">
    <location>
        <begin position="154"/>
        <end position="222"/>
    </location>
</feature>
<dbReference type="AlphaFoldDB" id="A0A8S1Y076"/>